<accession>A0ABN2XIK3</accession>
<feature type="transmembrane region" description="Helical" evidence="8">
    <location>
        <begin position="73"/>
        <end position="96"/>
    </location>
</feature>
<evidence type="ECO:0000313" key="10">
    <source>
        <dbReference type="EMBL" id="GAA2112292.1"/>
    </source>
</evidence>
<feature type="transmembrane region" description="Helical" evidence="8">
    <location>
        <begin position="224"/>
        <end position="242"/>
    </location>
</feature>
<feature type="transmembrane region" description="Helical" evidence="8">
    <location>
        <begin position="102"/>
        <end position="123"/>
    </location>
</feature>
<dbReference type="InterPro" id="IPR004638">
    <property type="entry name" value="EmrB-like"/>
</dbReference>
<dbReference type="EMBL" id="BAAANS010000043">
    <property type="protein sequence ID" value="GAA2112292.1"/>
    <property type="molecule type" value="Genomic_DNA"/>
</dbReference>
<keyword evidence="11" id="KW-1185">Reference proteome</keyword>
<feature type="transmembrane region" description="Helical" evidence="8">
    <location>
        <begin position="263"/>
        <end position="284"/>
    </location>
</feature>
<evidence type="ECO:0000256" key="2">
    <source>
        <dbReference type="ARBA" id="ARBA00022448"/>
    </source>
</evidence>
<comment type="subcellular location">
    <subcellularLocation>
        <location evidence="1">Cell membrane</location>
        <topology evidence="1">Multi-pass membrane protein</topology>
    </subcellularLocation>
</comment>
<dbReference type="PROSITE" id="PS50850">
    <property type="entry name" value="MFS"/>
    <property type="match status" value="1"/>
</dbReference>
<gene>
    <name evidence="10" type="ORF">GCM10009759_54900</name>
</gene>
<dbReference type="SUPFAM" id="SSF103473">
    <property type="entry name" value="MFS general substrate transporter"/>
    <property type="match status" value="1"/>
</dbReference>
<keyword evidence="6 8" id="KW-0472">Membrane</keyword>
<evidence type="ECO:0000259" key="9">
    <source>
        <dbReference type="PROSITE" id="PS50850"/>
    </source>
</evidence>
<keyword evidence="2" id="KW-0813">Transport</keyword>
<feature type="transmembrane region" description="Helical" evidence="8">
    <location>
        <begin position="425"/>
        <end position="444"/>
    </location>
</feature>
<dbReference type="InterPro" id="IPR011701">
    <property type="entry name" value="MFS"/>
</dbReference>
<dbReference type="Gene3D" id="1.20.1720.10">
    <property type="entry name" value="Multidrug resistance protein D"/>
    <property type="match status" value="1"/>
</dbReference>
<evidence type="ECO:0000256" key="6">
    <source>
        <dbReference type="ARBA" id="ARBA00023136"/>
    </source>
</evidence>
<dbReference type="InterPro" id="IPR020846">
    <property type="entry name" value="MFS_dom"/>
</dbReference>
<dbReference type="PANTHER" id="PTHR42718">
    <property type="entry name" value="MAJOR FACILITATOR SUPERFAMILY MULTIDRUG TRANSPORTER MFSC"/>
    <property type="match status" value="1"/>
</dbReference>
<evidence type="ECO:0000256" key="4">
    <source>
        <dbReference type="ARBA" id="ARBA00022692"/>
    </source>
</evidence>
<keyword evidence="7" id="KW-0046">Antibiotic resistance</keyword>
<feature type="transmembrane region" description="Helical" evidence="8">
    <location>
        <begin position="7"/>
        <end position="29"/>
    </location>
</feature>
<dbReference type="Pfam" id="PF07690">
    <property type="entry name" value="MFS_1"/>
    <property type="match status" value="1"/>
</dbReference>
<evidence type="ECO:0000256" key="5">
    <source>
        <dbReference type="ARBA" id="ARBA00022989"/>
    </source>
</evidence>
<sequence length="471" mass="47406">MAQKWWTLTAVVAGVFMLVLDITIVNVALPAIGRDFHAPLSGLQWVIDAYALALAAGLLTGGSLADLWGRRRLYAVGTAVFTAGSLLCGLATGPLFLSLARAGQGIGGAVVWATSLALLSDAFQGRERGLAFGVYGGVLGIAVALGPVLGGALTSGLGWRWIFWVNGPIGIAVVVTTLTRLRESRGPAAVRPDWLGFAAFSGGLALLIHGLISAGDGWSHPQTYGSLIGAGVLLAGFLALELTQRHPMLDPGLFRKPTFIGGLVAAVGLNGSLYTLITYLALYLQQHLGFSPAQTGTRLLTLTGAMFVSSTLAGRLSSAVPVRLTISAGFVLTGAGLALMTGVTDTSPWTHLLPGMVVAGLGSGMVTVPLAATAVGVVAPAQAGTASGINATARQVGLATGIAALGTVFTARSASSGFTDGLNEILWIGAAVALVSAVLSAALIRGKDFVGQPPGAAAADAGTAAAATGAH</sequence>
<feature type="transmembrane region" description="Helical" evidence="8">
    <location>
        <begin position="49"/>
        <end position="68"/>
    </location>
</feature>
<name>A0ABN2XIK3_9ACTN</name>
<keyword evidence="4 8" id="KW-0812">Transmembrane</keyword>
<dbReference type="Gene3D" id="1.20.1250.20">
    <property type="entry name" value="MFS general substrate transporter like domains"/>
    <property type="match status" value="1"/>
</dbReference>
<dbReference type="NCBIfam" id="TIGR00711">
    <property type="entry name" value="efflux_EmrB"/>
    <property type="match status" value="1"/>
</dbReference>
<feature type="transmembrane region" description="Helical" evidence="8">
    <location>
        <begin position="161"/>
        <end position="181"/>
    </location>
</feature>
<protein>
    <submittedName>
        <fullName evidence="10">MFS transporter</fullName>
    </submittedName>
</protein>
<proteinExistence type="predicted"/>
<dbReference type="PANTHER" id="PTHR42718:SF49">
    <property type="entry name" value="EXPORT PROTEIN"/>
    <property type="match status" value="1"/>
</dbReference>
<organism evidence="10 11">
    <name type="scientific">Kitasatospora saccharophila</name>
    <dbReference type="NCBI Taxonomy" id="407973"/>
    <lineage>
        <taxon>Bacteria</taxon>
        <taxon>Bacillati</taxon>
        <taxon>Actinomycetota</taxon>
        <taxon>Actinomycetes</taxon>
        <taxon>Kitasatosporales</taxon>
        <taxon>Streptomycetaceae</taxon>
        <taxon>Kitasatospora</taxon>
    </lineage>
</organism>
<keyword evidence="5 8" id="KW-1133">Transmembrane helix</keyword>
<feature type="transmembrane region" description="Helical" evidence="8">
    <location>
        <begin position="356"/>
        <end position="379"/>
    </location>
</feature>
<dbReference type="CDD" id="cd17321">
    <property type="entry name" value="MFS_MMR_MDR_like"/>
    <property type="match status" value="1"/>
</dbReference>
<reference evidence="10 11" key="1">
    <citation type="journal article" date="2019" name="Int. J. Syst. Evol. Microbiol.">
        <title>The Global Catalogue of Microorganisms (GCM) 10K type strain sequencing project: providing services to taxonomists for standard genome sequencing and annotation.</title>
        <authorList>
            <consortium name="The Broad Institute Genomics Platform"/>
            <consortium name="The Broad Institute Genome Sequencing Center for Infectious Disease"/>
            <person name="Wu L."/>
            <person name="Ma J."/>
        </authorList>
    </citation>
    <scope>NUCLEOTIDE SEQUENCE [LARGE SCALE GENOMIC DNA]</scope>
    <source>
        <strain evidence="10 11">JCM 14559</strain>
    </source>
</reference>
<dbReference type="RefSeq" id="WP_344555661.1">
    <property type="nucleotide sequence ID" value="NZ_BAAANS010000043.1"/>
</dbReference>
<feature type="domain" description="Major facilitator superfamily (MFS) profile" evidence="9">
    <location>
        <begin position="7"/>
        <end position="448"/>
    </location>
</feature>
<feature type="transmembrane region" description="Helical" evidence="8">
    <location>
        <begin position="296"/>
        <end position="314"/>
    </location>
</feature>
<dbReference type="PRINTS" id="PR01036">
    <property type="entry name" value="TCRTETB"/>
</dbReference>
<feature type="transmembrane region" description="Helical" evidence="8">
    <location>
        <begin position="391"/>
        <end position="413"/>
    </location>
</feature>
<feature type="transmembrane region" description="Helical" evidence="8">
    <location>
        <begin position="193"/>
        <end position="212"/>
    </location>
</feature>
<evidence type="ECO:0000256" key="8">
    <source>
        <dbReference type="SAM" id="Phobius"/>
    </source>
</evidence>
<evidence type="ECO:0000256" key="1">
    <source>
        <dbReference type="ARBA" id="ARBA00004651"/>
    </source>
</evidence>
<dbReference type="Proteomes" id="UP001500897">
    <property type="component" value="Unassembled WGS sequence"/>
</dbReference>
<comment type="caution">
    <text evidence="10">The sequence shown here is derived from an EMBL/GenBank/DDBJ whole genome shotgun (WGS) entry which is preliminary data.</text>
</comment>
<feature type="transmembrane region" description="Helical" evidence="8">
    <location>
        <begin position="130"/>
        <end position="149"/>
    </location>
</feature>
<evidence type="ECO:0000313" key="11">
    <source>
        <dbReference type="Proteomes" id="UP001500897"/>
    </source>
</evidence>
<feature type="transmembrane region" description="Helical" evidence="8">
    <location>
        <begin position="326"/>
        <end position="344"/>
    </location>
</feature>
<dbReference type="InterPro" id="IPR036259">
    <property type="entry name" value="MFS_trans_sf"/>
</dbReference>
<keyword evidence="3" id="KW-1003">Cell membrane</keyword>
<evidence type="ECO:0000256" key="7">
    <source>
        <dbReference type="ARBA" id="ARBA00023251"/>
    </source>
</evidence>
<evidence type="ECO:0000256" key="3">
    <source>
        <dbReference type="ARBA" id="ARBA00022475"/>
    </source>
</evidence>